<evidence type="ECO:0000256" key="3">
    <source>
        <dbReference type="ARBA" id="ARBA00023295"/>
    </source>
</evidence>
<feature type="domain" description="Ig-like" evidence="4">
    <location>
        <begin position="1188"/>
        <end position="1268"/>
    </location>
</feature>
<dbReference type="SUPFAM" id="SSF49899">
    <property type="entry name" value="Concanavalin A-like lectins/glucanases"/>
    <property type="match status" value="2"/>
</dbReference>
<proteinExistence type="inferred from homology"/>
<dbReference type="RefSeq" id="WP_262398477.1">
    <property type="nucleotide sequence ID" value="NZ_JACRTC010000014.1"/>
</dbReference>
<dbReference type="Pfam" id="PF02368">
    <property type="entry name" value="Big_2"/>
    <property type="match status" value="1"/>
</dbReference>
<dbReference type="Gene3D" id="2.115.10.20">
    <property type="entry name" value="Glycosyl hydrolase domain, family 43"/>
    <property type="match status" value="1"/>
</dbReference>
<dbReference type="CDD" id="cd18622">
    <property type="entry name" value="GH32_Inu-like"/>
    <property type="match status" value="1"/>
</dbReference>
<comment type="caution">
    <text evidence="5">The sequence shown here is derived from an EMBL/GenBank/DDBJ whole genome shotgun (WGS) entry which is preliminary data.</text>
</comment>
<gene>
    <name evidence="5" type="ORF">H8709_11550</name>
</gene>
<dbReference type="InterPro" id="IPR001362">
    <property type="entry name" value="Glyco_hydro_32"/>
</dbReference>
<keyword evidence="2" id="KW-0378">Hydrolase</keyword>
<keyword evidence="6" id="KW-1185">Reference proteome</keyword>
<dbReference type="PANTHER" id="PTHR42800">
    <property type="entry name" value="EXOINULINASE INUD (AFU_ORTHOLOGUE AFUA_5G00480)"/>
    <property type="match status" value="1"/>
</dbReference>
<protein>
    <submittedName>
        <fullName evidence="5">GH32 C-terminal domain-containing protein</fullName>
    </submittedName>
</protein>
<dbReference type="InterPro" id="IPR013320">
    <property type="entry name" value="ConA-like_dom_sf"/>
</dbReference>
<dbReference type="InterPro" id="IPR018053">
    <property type="entry name" value="Glyco_hydro_32_AS"/>
</dbReference>
<dbReference type="InterPro" id="IPR013148">
    <property type="entry name" value="Glyco_hydro_32_N"/>
</dbReference>
<dbReference type="GO" id="GO:0005737">
    <property type="term" value="C:cytoplasm"/>
    <property type="evidence" value="ECO:0007669"/>
    <property type="project" value="TreeGrafter"/>
</dbReference>
<feature type="non-terminal residue" evidence="5">
    <location>
        <position position="1495"/>
    </location>
</feature>
<reference evidence="5" key="1">
    <citation type="submission" date="2020-08" db="EMBL/GenBank/DDBJ databases">
        <title>Genome public.</title>
        <authorList>
            <person name="Liu C."/>
            <person name="Sun Q."/>
        </authorList>
    </citation>
    <scope>NUCLEOTIDE SEQUENCE</scope>
    <source>
        <strain evidence="5">NSJ-54</strain>
    </source>
</reference>
<keyword evidence="3" id="KW-0326">Glycosidase</keyword>
<evidence type="ECO:0000313" key="5">
    <source>
        <dbReference type="EMBL" id="MBC8571450.1"/>
    </source>
</evidence>
<evidence type="ECO:0000259" key="4">
    <source>
        <dbReference type="PROSITE" id="PS50835"/>
    </source>
</evidence>
<name>A0A926EE55_9FIRM</name>
<accession>A0A926EE55</accession>
<dbReference type="SMART" id="SM00640">
    <property type="entry name" value="Glyco_32"/>
    <property type="match status" value="1"/>
</dbReference>
<dbReference type="InterPro" id="IPR023296">
    <property type="entry name" value="Glyco_hydro_beta-prop_sf"/>
</dbReference>
<dbReference type="InterPro" id="IPR010496">
    <property type="entry name" value="AL/BT2_dom"/>
</dbReference>
<dbReference type="Gene3D" id="2.60.40.1080">
    <property type="match status" value="1"/>
</dbReference>
<evidence type="ECO:0000256" key="2">
    <source>
        <dbReference type="ARBA" id="ARBA00022801"/>
    </source>
</evidence>
<evidence type="ECO:0000256" key="1">
    <source>
        <dbReference type="ARBA" id="ARBA00009902"/>
    </source>
</evidence>
<dbReference type="Proteomes" id="UP000660861">
    <property type="component" value="Unassembled WGS sequence"/>
</dbReference>
<sequence length="1495" mass="163222">MKRSNRALKKGKRCLALVFALVVALTSILPAGVFSVSAATEAMGLEGLSGPTLSETSAGVYEMAYKGGNSFALSKTQAKAFTLEADVTFLQGNTATMMFGAGTSDATNVGNGTDNAFFGLEFTRDVSAKTVVIKLFEDGPSGQVLGNNIIPGKTYMAKDVDTEGVVHLKLVVTPEKTLEIYVAGQEVTYTFAKDFAKYYKGGYIGLMTYNSSIRYENISFTKNDVYQDLTNLNGPQLTKLSDNNYQFAFKSGNSFSLSETKAFAFTLETDVTYVQGNTATILFGSMTTDPANVGRGTTNSVFGLEFSRNVGEKAIYIKLFENGPDGVLGDGIIAKMKAATVEDTDTVHLKIEVTESKDLNIAINDTAVSYTFAKDFKSAYEGGYIGLMAYSSQLLYSNVDVTVNSLPPVGNFNNNLSGWRTVSGKWTLTDSGMKASNLTVGNSFYMSSTQLAAGEAFVYEGDMHLPNETGARGGGLVFGVTNIDKPGDAWYCMNVDRNQNVTKLFKNVSGSQGFTIQRQLTAQEKTKEDFHFRVELLEGGKMNYYLDGGLVGSNSDPSFAGGYFGIMSYFSNCSFDNVKYYKVSTPKLTGLKVEGADITPSFSDSVYEYTAEVPFEIATLQVTPAADAKFSLSVNDEAAVSGKASPVELKVGYNTIYVKVMDDASQVSNIITLKVKRAQDPENAFTDDYRPQFHFTPEFNFMNDPNGLVYDPSNQTWHMFFQHSPQLPNMGNQTWGHAQSKDLVNWTQLPTAMEMDELGRIYSGSAVVDEKNTSGFFTDNKEGESKLVAVFTHSGGAVAGKYGGQKQSIAYSKDHGLTWTKYEGNPVIPNEDNKYGGGFRDPKVLWYPDASYKNDGIWLMIVAGGRARIFSSENLREWKHESDLNYADGTALESECPDLFELPIDGDKNNTKWVYFGAGKFFVLGELVKEGTGADAVFKFNAETNRINISNNVTEMYATQSYYNDGAGLGRRISVSWMRDSTAPGTIPDKVWNGAQSLPLETSLRTVNGQVKLCFYPVEEINSLRAASPMFAIDKPTVVSDGDANILSGLAGQKYDIEAKFTLGSASEFGFNLRTGDGQKTVVKYNQDRKELIVDKTKSGVALNALKSWEMVPEDDGTVTLRILVDWSVLDVFGNDGDSSISTLFFPDGSSIGMEFFATGGDVTIDSMKIYDMKSMYRDDLPTPDSDPTMLSLTAPANADVGEEFTVTASVLPYTVNDKSVTWTYDTEKLVKVDETDNSITLKAAQAGDYVVKAVTNKGGLEKEATVSVIKRNFNTNLTGWTTTEGVWTIDENGWQAVCGSDNFAMSDVSMDGNFTLEADVTLEAGRCLGLVFHSQGANGKTAGSYVFNFDRNMNNFRIFEFPYINGATSDLAKISFTDAGITPEIGETYHVVLTVKDNKFSVSFDGKELFKDVADTNDTQVYDSGRLGLIVHQSTARFQNVFVKSESPIKTVVTQIEDINVMVGAPADEVLAKLPAKVTVEQEDGIQRDVDVVW</sequence>
<dbReference type="InterPro" id="IPR025883">
    <property type="entry name" value="Cadherin-like_domain"/>
</dbReference>
<evidence type="ECO:0000313" key="6">
    <source>
        <dbReference type="Proteomes" id="UP000660861"/>
    </source>
</evidence>
<dbReference type="PANTHER" id="PTHR42800:SF1">
    <property type="entry name" value="EXOINULINASE INUD (AFU_ORTHOLOGUE AFUA_5G00480)"/>
    <property type="match status" value="1"/>
</dbReference>
<dbReference type="GO" id="GO:0005987">
    <property type="term" value="P:sucrose catabolic process"/>
    <property type="evidence" value="ECO:0007669"/>
    <property type="project" value="TreeGrafter"/>
</dbReference>
<dbReference type="InterPro" id="IPR013189">
    <property type="entry name" value="Glyco_hydro_32_C"/>
</dbReference>
<dbReference type="Pfam" id="PF08244">
    <property type="entry name" value="Glyco_hydro_32C"/>
    <property type="match status" value="1"/>
</dbReference>
<dbReference type="Gene3D" id="2.60.120.560">
    <property type="entry name" value="Exo-inulinase, domain 1"/>
    <property type="match status" value="5"/>
</dbReference>
<dbReference type="Pfam" id="PF12733">
    <property type="entry name" value="Cadherin-like"/>
    <property type="match status" value="1"/>
</dbReference>
<dbReference type="Pfam" id="PF00251">
    <property type="entry name" value="Glyco_hydro_32N"/>
    <property type="match status" value="1"/>
</dbReference>
<dbReference type="EMBL" id="JACRTC010000014">
    <property type="protein sequence ID" value="MBC8571450.1"/>
    <property type="molecule type" value="Genomic_DNA"/>
</dbReference>
<organism evidence="5 6">
    <name type="scientific">Zongyangia hominis</name>
    <dbReference type="NCBI Taxonomy" id="2763677"/>
    <lineage>
        <taxon>Bacteria</taxon>
        <taxon>Bacillati</taxon>
        <taxon>Bacillota</taxon>
        <taxon>Clostridia</taxon>
        <taxon>Eubacteriales</taxon>
        <taxon>Oscillospiraceae</taxon>
        <taxon>Zongyangia</taxon>
    </lineage>
</organism>
<comment type="similarity">
    <text evidence="1">Belongs to the glycosyl hydrolase 32 family.</text>
</comment>
<dbReference type="PROSITE" id="PS00609">
    <property type="entry name" value="GLYCOSYL_HYDROL_F32"/>
    <property type="match status" value="1"/>
</dbReference>
<dbReference type="SUPFAM" id="SSF75005">
    <property type="entry name" value="Arabinanase/levansucrase/invertase"/>
    <property type="match status" value="1"/>
</dbReference>
<dbReference type="InterPro" id="IPR007110">
    <property type="entry name" value="Ig-like_dom"/>
</dbReference>
<dbReference type="InterPro" id="IPR003343">
    <property type="entry name" value="Big_2"/>
</dbReference>
<dbReference type="PROSITE" id="PS50835">
    <property type="entry name" value="IG_LIKE"/>
    <property type="match status" value="1"/>
</dbReference>
<dbReference type="Pfam" id="PF06439">
    <property type="entry name" value="3keto-disac_hyd"/>
    <property type="match status" value="1"/>
</dbReference>
<dbReference type="GO" id="GO:0004575">
    <property type="term" value="F:sucrose alpha-glucosidase activity"/>
    <property type="evidence" value="ECO:0007669"/>
    <property type="project" value="TreeGrafter"/>
</dbReference>